<comment type="catalytic activity">
    <reaction evidence="9">
        <text>N(4)-(alpha-D-Man-(1-&gt;2)-alpha-D-Man-(1-&gt;2)-alpha-D-Man-(1-&gt;3)-[alpha-D-Man-(1-&gt;3)-[alpha-D-Man-(1-&gt;2)-alpha-D-Man-(1-&gt;6)]-alpha-D-Man-(1-&gt;6)]-beta-D-Man-(1-&gt;4)-beta-D-GlcNAc-(1-&gt;4)-beta-D-GlcNAc)-L-asparaginyl-[protein] (N-glucan mannose isomer 8A1,2,3B1,3) + 3 H2O = N(4)-(alpha-D-Man-(1-&gt;3)-[alpha-D-Man-(1-&gt;3)-[alpha-D-Man-(1-&gt;6)]-alpha-D-Man-(1-&gt;6)]-beta-D-Man-(1-&gt;4)-beta-D-GlcNAc-(1-&gt;4)-beta-D-GlcNAc)-L-asparaginyl-[protein] (N-glucan mannose isomer 5A1,2) + 3 beta-D-mannose</text>
        <dbReference type="Rhea" id="RHEA:56028"/>
        <dbReference type="Rhea" id="RHEA-COMP:14358"/>
        <dbReference type="Rhea" id="RHEA-COMP:14367"/>
        <dbReference type="ChEBI" id="CHEBI:15377"/>
        <dbReference type="ChEBI" id="CHEBI:28563"/>
        <dbReference type="ChEBI" id="CHEBI:59087"/>
        <dbReference type="ChEBI" id="CHEBI:60628"/>
        <dbReference type="EC" id="3.2.1.113"/>
    </reaction>
</comment>
<dbReference type="InterPro" id="IPR001382">
    <property type="entry name" value="Glyco_hydro_47"/>
</dbReference>
<keyword evidence="7" id="KW-0325">Glycoprotein</keyword>
<comment type="cofactor">
    <cofactor evidence="1 12">
        <name>Ca(2+)</name>
        <dbReference type="ChEBI" id="CHEBI:29108"/>
    </cofactor>
</comment>
<evidence type="ECO:0000256" key="12">
    <source>
        <dbReference type="PIRSR" id="PIRSR601382-2"/>
    </source>
</evidence>
<dbReference type="GO" id="GO:0004571">
    <property type="term" value="F:mannosyl-oligosaccharide 1,2-alpha-mannosidase activity"/>
    <property type="evidence" value="ECO:0007669"/>
    <property type="project" value="UniProtKB-EC"/>
</dbReference>
<evidence type="ECO:0000256" key="7">
    <source>
        <dbReference type="ARBA" id="ARBA00023180"/>
    </source>
</evidence>
<keyword evidence="4" id="KW-0732">Signal</keyword>
<dbReference type="GO" id="GO:0005509">
    <property type="term" value="F:calcium ion binding"/>
    <property type="evidence" value="ECO:0007669"/>
    <property type="project" value="InterPro"/>
</dbReference>
<evidence type="ECO:0000313" key="17">
    <source>
        <dbReference type="EMBL" id="KAF2403436.1"/>
    </source>
</evidence>
<evidence type="ECO:0000256" key="14">
    <source>
        <dbReference type="RuleBase" id="RU361193"/>
    </source>
</evidence>
<organism evidence="17 18">
    <name type="scientific">Trichodelitschia bisporula</name>
    <dbReference type="NCBI Taxonomy" id="703511"/>
    <lineage>
        <taxon>Eukaryota</taxon>
        <taxon>Fungi</taxon>
        <taxon>Dikarya</taxon>
        <taxon>Ascomycota</taxon>
        <taxon>Pezizomycotina</taxon>
        <taxon>Dothideomycetes</taxon>
        <taxon>Dothideomycetes incertae sedis</taxon>
        <taxon>Phaeotrichales</taxon>
        <taxon>Phaeotrichaceae</taxon>
        <taxon>Trichodelitschia</taxon>
    </lineage>
</organism>
<accession>A0A6G1I5N5</accession>
<feature type="active site" description="Proton donor" evidence="11">
    <location>
        <position position="148"/>
    </location>
</feature>
<dbReference type="GO" id="GO:0005975">
    <property type="term" value="P:carbohydrate metabolic process"/>
    <property type="evidence" value="ECO:0007669"/>
    <property type="project" value="InterPro"/>
</dbReference>
<evidence type="ECO:0000256" key="5">
    <source>
        <dbReference type="ARBA" id="ARBA00022801"/>
    </source>
</evidence>
<keyword evidence="12" id="KW-0106">Calcium</keyword>
<keyword evidence="16" id="KW-0812">Transmembrane</keyword>
<sequence length="581" mass="65315">MARWRRSSAITVSKFLCAAIIIAFYLLYTAFHRPAPSPRKLPLPKRPSIQLESWKNGTGRADEDRREEVRRAMQHTFWGYRKRAWGHDDLKPVSGGFQDTRNGWGAFIVDSSTTLALMGLWDELDLALDFIVNDVDFSSPKGLVDPFETTIRYLGALVSLVDLADARIIPPSIFGLSRRSALIHKATVLGTSLLPAYDSPTGLPWPRVNFTTKQGEADPPEVYELDPSKPRRKNPAIGPARAGSSILENCVLSRLTGNQQFCKSASLAWAPLIWSKFFVKDAPGLVDSPVDIVTGEPVGRDKQWDAGHDSYYEYLLKASLLLSGTPEAKTYTERWTQAASALRHNLSSRASASEHELESHLYAGKLHGPWFVNEMSHLACFAPGNVLLGARALKRPDLVPLGLALLDGCRHVYAASPLGIGPESWSWIPSGGQRAGAFEPKSQRAKDELAQHGFWTAKAYYKLRPEYVESLFYAWRITGQSRYREWAWEAFQAWERWCRTELGYAGVQDVMAKEGEVRLDDEAESFWAAETLKYAFLIFEDVKVASLDDWIFSTEGHLFWRGAGRKGKNSKDKTREKEREV</sequence>
<evidence type="ECO:0000256" key="16">
    <source>
        <dbReference type="SAM" id="Phobius"/>
    </source>
</evidence>
<keyword evidence="18" id="KW-1185">Reference proteome</keyword>
<dbReference type="InterPro" id="IPR050749">
    <property type="entry name" value="Glycosyl_Hydrolase_47"/>
</dbReference>
<keyword evidence="8 14" id="KW-0326">Glycosidase</keyword>
<protein>
    <recommendedName>
        <fullName evidence="14">alpha-1,2-Mannosidase</fullName>
        <ecNumber evidence="14">3.2.1.-</ecNumber>
    </recommendedName>
</protein>
<feature type="active site" evidence="11">
    <location>
        <position position="309"/>
    </location>
</feature>
<evidence type="ECO:0000256" key="1">
    <source>
        <dbReference type="ARBA" id="ARBA00001913"/>
    </source>
</evidence>
<dbReference type="EC" id="3.2.1.-" evidence="14"/>
<dbReference type="EMBL" id="ML996689">
    <property type="protein sequence ID" value="KAF2403436.1"/>
    <property type="molecule type" value="Genomic_DNA"/>
</dbReference>
<evidence type="ECO:0000256" key="3">
    <source>
        <dbReference type="ARBA" id="ARBA00007658"/>
    </source>
</evidence>
<dbReference type="InterPro" id="IPR036026">
    <property type="entry name" value="Seven-hairpin_glycosidases"/>
</dbReference>
<evidence type="ECO:0000313" key="18">
    <source>
        <dbReference type="Proteomes" id="UP000799640"/>
    </source>
</evidence>
<dbReference type="GO" id="GO:0005783">
    <property type="term" value="C:endoplasmic reticulum"/>
    <property type="evidence" value="ECO:0007669"/>
    <property type="project" value="TreeGrafter"/>
</dbReference>
<comment type="similarity">
    <text evidence="3 14">Belongs to the glycosyl hydrolase 47 family.</text>
</comment>
<feature type="binding site" evidence="12">
    <location>
        <position position="554"/>
    </location>
    <ligand>
        <name>Ca(2+)</name>
        <dbReference type="ChEBI" id="CHEBI:29108"/>
    </ligand>
</feature>
<dbReference type="GO" id="GO:0016020">
    <property type="term" value="C:membrane"/>
    <property type="evidence" value="ECO:0007669"/>
    <property type="project" value="InterPro"/>
</dbReference>
<dbReference type="GO" id="GO:0036503">
    <property type="term" value="P:ERAD pathway"/>
    <property type="evidence" value="ECO:0007669"/>
    <property type="project" value="UniProtKB-ARBA"/>
</dbReference>
<keyword evidence="12" id="KW-0479">Metal-binding</keyword>
<dbReference type="OrthoDB" id="8118055at2759"/>
<dbReference type="Proteomes" id="UP000799640">
    <property type="component" value="Unassembled WGS sequence"/>
</dbReference>
<evidence type="ECO:0000256" key="10">
    <source>
        <dbReference type="ARBA" id="ARBA00048605"/>
    </source>
</evidence>
<evidence type="ECO:0000256" key="2">
    <source>
        <dbReference type="ARBA" id="ARBA00004922"/>
    </source>
</evidence>
<keyword evidence="16" id="KW-1133">Transmembrane helix</keyword>
<dbReference type="InterPro" id="IPR012341">
    <property type="entry name" value="6hp_glycosidase-like_sf"/>
</dbReference>
<name>A0A6G1I5N5_9PEZI</name>
<dbReference type="Gene3D" id="1.50.10.10">
    <property type="match status" value="1"/>
</dbReference>
<dbReference type="AlphaFoldDB" id="A0A6G1I5N5"/>
<dbReference type="PANTHER" id="PTHR11742:SF101">
    <property type="entry name" value="MANNOSYL-OLIGOSACCHARIDE ALPHA-1,2-MANNOSIDASE 1B"/>
    <property type="match status" value="1"/>
</dbReference>
<dbReference type="UniPathway" id="UPA00378"/>
<dbReference type="PANTHER" id="PTHR11742">
    <property type="entry name" value="MANNOSYL-OLIGOSACCHARIDE ALPHA-1,2-MANNOSIDASE-RELATED"/>
    <property type="match status" value="1"/>
</dbReference>
<evidence type="ECO:0000256" key="11">
    <source>
        <dbReference type="PIRSR" id="PIRSR601382-1"/>
    </source>
</evidence>
<dbReference type="SUPFAM" id="SSF48225">
    <property type="entry name" value="Seven-hairpin glycosidases"/>
    <property type="match status" value="1"/>
</dbReference>
<reference evidence="17" key="1">
    <citation type="journal article" date="2020" name="Stud. Mycol.">
        <title>101 Dothideomycetes genomes: a test case for predicting lifestyles and emergence of pathogens.</title>
        <authorList>
            <person name="Haridas S."/>
            <person name="Albert R."/>
            <person name="Binder M."/>
            <person name="Bloem J."/>
            <person name="Labutti K."/>
            <person name="Salamov A."/>
            <person name="Andreopoulos B."/>
            <person name="Baker S."/>
            <person name="Barry K."/>
            <person name="Bills G."/>
            <person name="Bluhm B."/>
            <person name="Cannon C."/>
            <person name="Castanera R."/>
            <person name="Culley D."/>
            <person name="Daum C."/>
            <person name="Ezra D."/>
            <person name="Gonzalez J."/>
            <person name="Henrissat B."/>
            <person name="Kuo A."/>
            <person name="Liang C."/>
            <person name="Lipzen A."/>
            <person name="Lutzoni F."/>
            <person name="Magnuson J."/>
            <person name="Mondo S."/>
            <person name="Nolan M."/>
            <person name="Ohm R."/>
            <person name="Pangilinan J."/>
            <person name="Park H.-J."/>
            <person name="Ramirez L."/>
            <person name="Alfaro M."/>
            <person name="Sun H."/>
            <person name="Tritt A."/>
            <person name="Yoshinaga Y."/>
            <person name="Zwiers L.-H."/>
            <person name="Turgeon B."/>
            <person name="Goodwin S."/>
            <person name="Spatafora J."/>
            <person name="Crous P."/>
            <person name="Grigoriev I."/>
        </authorList>
    </citation>
    <scope>NUCLEOTIDE SEQUENCE</scope>
    <source>
        <strain evidence="17">CBS 262.69</strain>
    </source>
</reference>
<feature type="disulfide bond" evidence="13">
    <location>
        <begin position="380"/>
        <end position="409"/>
    </location>
</feature>
<evidence type="ECO:0000256" key="15">
    <source>
        <dbReference type="SAM" id="MobiDB-lite"/>
    </source>
</evidence>
<keyword evidence="16" id="KW-0472">Membrane</keyword>
<gene>
    <name evidence="17" type="ORF">EJ06DRAFT_527056</name>
</gene>
<dbReference type="PRINTS" id="PR00747">
    <property type="entry name" value="GLYHDRLASE47"/>
</dbReference>
<comment type="pathway">
    <text evidence="2">Protein modification; protein glycosylation.</text>
</comment>
<feature type="transmembrane region" description="Helical" evidence="16">
    <location>
        <begin position="12"/>
        <end position="31"/>
    </location>
</feature>
<comment type="catalytic activity">
    <reaction evidence="10">
        <text>N(4)-(alpha-D-Man-(1-&gt;2)-alpha-D-Man-(1-&gt;2)-alpha-D-Man-(1-&gt;3)-[alpha-D-Man-(1-&gt;2)-alpha-D-Man-(1-&gt;3)-[alpha-D-Man-(1-&gt;2)-alpha-D-Man-(1-&gt;6)]-alpha-D-Man-(1-&gt;6)]-beta-D-Man-(1-&gt;4)-beta-D-GlcNAc-(1-&gt;4)-beta-D-GlcNAc)-L-asparaginyl-[protein] (N-glucan mannose isomer 9A1,2,3B1,2,3) + 4 H2O = N(4)-(alpha-D-Man-(1-&gt;3)-[alpha-D-Man-(1-&gt;3)-[alpha-D-Man-(1-&gt;6)]-alpha-D-Man-(1-&gt;6)]-beta-D-Man-(1-&gt;4)-beta-D-GlcNAc-(1-&gt;4)-beta-D-GlcNAc)-L-asparaginyl-[protein] (N-glucan mannose isomer 5A1,2) + 4 beta-D-mannose</text>
        <dbReference type="Rhea" id="RHEA:56008"/>
        <dbReference type="Rhea" id="RHEA-COMP:14356"/>
        <dbReference type="Rhea" id="RHEA-COMP:14367"/>
        <dbReference type="ChEBI" id="CHEBI:15377"/>
        <dbReference type="ChEBI" id="CHEBI:28563"/>
        <dbReference type="ChEBI" id="CHEBI:59087"/>
        <dbReference type="ChEBI" id="CHEBI:139493"/>
        <dbReference type="EC" id="3.2.1.113"/>
    </reaction>
</comment>
<evidence type="ECO:0000256" key="9">
    <source>
        <dbReference type="ARBA" id="ARBA00047669"/>
    </source>
</evidence>
<proteinExistence type="inferred from homology"/>
<keyword evidence="6 13" id="KW-1015">Disulfide bond</keyword>
<evidence type="ECO:0000256" key="4">
    <source>
        <dbReference type="ARBA" id="ARBA00022729"/>
    </source>
</evidence>
<feature type="region of interest" description="Disordered" evidence="15">
    <location>
        <begin position="211"/>
        <end position="240"/>
    </location>
</feature>
<evidence type="ECO:0000256" key="8">
    <source>
        <dbReference type="ARBA" id="ARBA00023295"/>
    </source>
</evidence>
<dbReference type="Pfam" id="PF01532">
    <property type="entry name" value="Glyco_hydro_47"/>
    <property type="match status" value="1"/>
</dbReference>
<feature type="active site" description="Proton donor" evidence="11">
    <location>
        <position position="423"/>
    </location>
</feature>
<evidence type="ECO:0000256" key="6">
    <source>
        <dbReference type="ARBA" id="ARBA00023157"/>
    </source>
</evidence>
<feature type="active site" evidence="11">
    <location>
        <position position="466"/>
    </location>
</feature>
<keyword evidence="5 14" id="KW-0378">Hydrolase</keyword>
<evidence type="ECO:0000256" key="13">
    <source>
        <dbReference type="PIRSR" id="PIRSR601382-3"/>
    </source>
</evidence>